<protein>
    <submittedName>
        <fullName evidence="1">Uncharacterized protein</fullName>
    </submittedName>
</protein>
<reference evidence="1" key="1">
    <citation type="journal article" date="2015" name="Nature">
        <title>Complex archaea that bridge the gap between prokaryotes and eukaryotes.</title>
        <authorList>
            <person name="Spang A."/>
            <person name="Saw J.H."/>
            <person name="Jorgensen S.L."/>
            <person name="Zaremba-Niedzwiedzka K."/>
            <person name="Martijn J."/>
            <person name="Lind A.E."/>
            <person name="van Eijk R."/>
            <person name="Schleper C."/>
            <person name="Guy L."/>
            <person name="Ettema T.J."/>
        </authorList>
    </citation>
    <scope>NUCLEOTIDE SEQUENCE</scope>
</reference>
<organism evidence="1">
    <name type="scientific">marine sediment metagenome</name>
    <dbReference type="NCBI Taxonomy" id="412755"/>
    <lineage>
        <taxon>unclassified sequences</taxon>
        <taxon>metagenomes</taxon>
        <taxon>ecological metagenomes</taxon>
    </lineage>
</organism>
<sequence>MTKELPPVHYFDKEKADPMDIQLKMCIRQGYVPATCLLAGAVVYSEVVRGNDPCAGCQCDRKKCEGRLP</sequence>
<dbReference type="EMBL" id="LAZR01044185">
    <property type="protein sequence ID" value="KKL05280.1"/>
    <property type="molecule type" value="Genomic_DNA"/>
</dbReference>
<accession>A0A0F9A745</accession>
<gene>
    <name evidence="1" type="ORF">LCGC14_2607630</name>
</gene>
<dbReference type="AlphaFoldDB" id="A0A0F9A745"/>
<name>A0A0F9A745_9ZZZZ</name>
<proteinExistence type="predicted"/>
<comment type="caution">
    <text evidence="1">The sequence shown here is derived from an EMBL/GenBank/DDBJ whole genome shotgun (WGS) entry which is preliminary data.</text>
</comment>
<evidence type="ECO:0000313" key="1">
    <source>
        <dbReference type="EMBL" id="KKL05280.1"/>
    </source>
</evidence>